<proteinExistence type="predicted"/>
<organism evidence="2 3">
    <name type="scientific">Roseibacillus persicicus</name>
    <dbReference type="NCBI Taxonomy" id="454148"/>
    <lineage>
        <taxon>Bacteria</taxon>
        <taxon>Pseudomonadati</taxon>
        <taxon>Verrucomicrobiota</taxon>
        <taxon>Verrucomicrobiia</taxon>
        <taxon>Verrucomicrobiales</taxon>
        <taxon>Verrucomicrobiaceae</taxon>
        <taxon>Roseibacillus</taxon>
    </lineage>
</organism>
<reference evidence="2" key="1">
    <citation type="journal article" date="2014" name="Int. J. Syst. Evol. Microbiol.">
        <title>Complete genome sequence of Corynebacterium casei LMG S-19264T (=DSM 44701T), isolated from a smear-ripened cheese.</title>
        <authorList>
            <consortium name="US DOE Joint Genome Institute (JGI-PGF)"/>
            <person name="Walter F."/>
            <person name="Albersmeier A."/>
            <person name="Kalinowski J."/>
            <person name="Ruckert C."/>
        </authorList>
    </citation>
    <scope>NUCLEOTIDE SEQUENCE</scope>
    <source>
        <strain evidence="2">KCTC 12988</strain>
    </source>
</reference>
<name>A0A918TFK7_9BACT</name>
<keyword evidence="1" id="KW-0472">Membrane</keyword>
<keyword evidence="3" id="KW-1185">Reference proteome</keyword>
<sequence length="39" mass="4506">MFSPTALQLIIYGSLLWTGLAFVVLAALFFRDFKNKNLW</sequence>
<gene>
    <name evidence="2" type="ORF">GCM10007100_06790</name>
</gene>
<dbReference type="AlphaFoldDB" id="A0A918TFK7"/>
<evidence type="ECO:0000313" key="2">
    <source>
        <dbReference type="EMBL" id="GHC44186.1"/>
    </source>
</evidence>
<evidence type="ECO:0000313" key="3">
    <source>
        <dbReference type="Proteomes" id="UP000644507"/>
    </source>
</evidence>
<accession>A0A918TFK7</accession>
<protein>
    <submittedName>
        <fullName evidence="2">Uncharacterized protein</fullName>
    </submittedName>
</protein>
<evidence type="ECO:0000256" key="1">
    <source>
        <dbReference type="SAM" id="Phobius"/>
    </source>
</evidence>
<reference evidence="2" key="2">
    <citation type="submission" date="2020-09" db="EMBL/GenBank/DDBJ databases">
        <authorList>
            <person name="Sun Q."/>
            <person name="Kim S."/>
        </authorList>
    </citation>
    <scope>NUCLEOTIDE SEQUENCE</scope>
    <source>
        <strain evidence="2">KCTC 12988</strain>
    </source>
</reference>
<feature type="transmembrane region" description="Helical" evidence="1">
    <location>
        <begin position="6"/>
        <end position="30"/>
    </location>
</feature>
<keyword evidence="1" id="KW-1133">Transmembrane helix</keyword>
<comment type="caution">
    <text evidence="2">The sequence shown here is derived from an EMBL/GenBank/DDBJ whole genome shotgun (WGS) entry which is preliminary data.</text>
</comment>
<dbReference type="EMBL" id="BMXI01000002">
    <property type="protein sequence ID" value="GHC44186.1"/>
    <property type="molecule type" value="Genomic_DNA"/>
</dbReference>
<dbReference type="Proteomes" id="UP000644507">
    <property type="component" value="Unassembled WGS sequence"/>
</dbReference>
<keyword evidence="1" id="KW-0812">Transmembrane</keyword>